<keyword evidence="7" id="KW-0347">Helicase</keyword>
<evidence type="ECO:0000259" key="10">
    <source>
        <dbReference type="PROSITE" id="PS51643"/>
    </source>
</evidence>
<comment type="similarity">
    <text evidence="1">In the N-terminal section; belongs to the CRISPR-associated nuclease Cas3-HD family.</text>
</comment>
<keyword evidence="9" id="KW-0051">Antiviral defense</keyword>
<keyword evidence="4" id="KW-0479">Metal-binding</keyword>
<evidence type="ECO:0000256" key="3">
    <source>
        <dbReference type="ARBA" id="ARBA00022722"/>
    </source>
</evidence>
<dbReference type="NCBIfam" id="TIGR01587">
    <property type="entry name" value="cas3_core"/>
    <property type="match status" value="1"/>
</dbReference>
<dbReference type="InterPro" id="IPR050547">
    <property type="entry name" value="DEAD_box_RNA_helicases"/>
</dbReference>
<evidence type="ECO:0000256" key="5">
    <source>
        <dbReference type="ARBA" id="ARBA00022741"/>
    </source>
</evidence>
<dbReference type="PROSITE" id="PS51643">
    <property type="entry name" value="HD_CAS3"/>
    <property type="match status" value="1"/>
</dbReference>
<evidence type="ECO:0000313" key="11">
    <source>
        <dbReference type="EMBL" id="MBW8484433.1"/>
    </source>
</evidence>
<dbReference type="PANTHER" id="PTHR47963">
    <property type="entry name" value="DEAD-BOX ATP-DEPENDENT RNA HELICASE 47, MITOCHONDRIAL"/>
    <property type="match status" value="1"/>
</dbReference>
<keyword evidence="8" id="KW-0067">ATP-binding</keyword>
<evidence type="ECO:0000256" key="2">
    <source>
        <dbReference type="ARBA" id="ARBA00009046"/>
    </source>
</evidence>
<comment type="caution">
    <text evidence="11">The sequence shown here is derived from an EMBL/GenBank/DDBJ whole genome shotgun (WGS) entry which is preliminary data.</text>
</comment>
<dbReference type="Pfam" id="PF18395">
    <property type="entry name" value="Cas3_C"/>
    <property type="match status" value="1"/>
</dbReference>
<organism evidence="11 12">
    <name type="scientific">Actinomadura parmotrematis</name>
    <dbReference type="NCBI Taxonomy" id="2864039"/>
    <lineage>
        <taxon>Bacteria</taxon>
        <taxon>Bacillati</taxon>
        <taxon>Actinomycetota</taxon>
        <taxon>Actinomycetes</taxon>
        <taxon>Streptosporangiales</taxon>
        <taxon>Thermomonosporaceae</taxon>
        <taxon>Actinomadura</taxon>
    </lineage>
</organism>
<comment type="similarity">
    <text evidence="2">In the central section; belongs to the CRISPR-associated helicase Cas3 family.</text>
</comment>
<sequence>MGADELERREQGAGRVDARLWGKEHGLARPYPVVCHLVDVAAVAGALYDAMAPGAPVLAQADVLGLPRQDMRKLISFWAGLHDIGKISPSFQTLVQSPFKRLLDESPEYADSAPARGLSHAEVSHRALAKILGDLGYGDPSKWRGASHQIAQLLGGHHGRFCTELRGLEIKDPAGTCPGVGDGVWAEQREAHVLLLRELTEADASLSKPLPVPLAVAVIGIVIVADWLASQESFIQGRLPAEGWVATGEAVRAHWAKAVADAPSLIREAGLGRAEFADLGFSELFGFHSPNSLQASVADDLPALVNGPGLLLVTAPPGDGKTEVALHAAGVLSRSCDVSGLGFCLPTMATTDAMHKRVEKFAGRALRGDAALTRVHSMAWLSADASAEAASAAAEASPVLSDRQASVAAAQWLHSSRRGLLAPLSTFTIDQALTGVLPVRYNVLRLLALSGKVVVIDEAHAYDAWMNALLLRLLEWLGAFKTPVVLLSATLTGSAARALVGAYMKGAGHTLSEEVTPCYPGWLFADAVTGTVSSPRQVTSERERDLEFDVRPFRHDAGDGRPDSRMSVIRTQLAPVVESEHGCVLVCCTTVAEAQQTYTELERWFGELRASGVEPPALSLLHSRFRTGDRADITDRCEREFGKEGTAKGTRPRAVLVATQIVEQSLDLDFDLIITDLAPIALLLQRSGRCQRHRNPAGDLHHARRPEWIGSRPRIVVLDPTDGKGGFEPPTAWAAVYDAALLRRTSGLLRMREGAPVAVPGSVQELVDAVYNEEFTSHVPMAQPEEQALQKEDFQRLARDASSHQIADGVRIPSPHHVKLRTLRPLTEPMEHVTESMITTRLGAASERVVCVYGQPSGERTLDEAGELPVPGLSGSRRVTTGDAKTIARFVIPVPEQWIREGTELLELPDGWEESSVLRYWKLLPMRQDAGGVWHGRMRSGRVVYSPHDGLKLLV</sequence>
<name>A0ABS7FYB1_9ACTN</name>
<dbReference type="CDD" id="cd09641">
    <property type="entry name" value="Cas3''_I"/>
    <property type="match status" value="1"/>
</dbReference>
<dbReference type="Pfam" id="PF18019">
    <property type="entry name" value="Cas3_HD"/>
    <property type="match status" value="1"/>
</dbReference>
<feature type="domain" description="HD Cas3-type" evidence="10">
    <location>
        <begin position="26"/>
        <end position="228"/>
    </location>
</feature>
<keyword evidence="5" id="KW-0547">Nucleotide-binding</keyword>
<dbReference type="PANTHER" id="PTHR47963:SF9">
    <property type="entry name" value="CRISPR-ASSOCIATED ENDONUCLEASE_HELICASE CAS3"/>
    <property type="match status" value="1"/>
</dbReference>
<dbReference type="EMBL" id="JAIBOA010000011">
    <property type="protein sequence ID" value="MBW8484433.1"/>
    <property type="molecule type" value="Genomic_DNA"/>
</dbReference>
<dbReference type="InterPro" id="IPR006474">
    <property type="entry name" value="Helicase_Cas3_CRISPR-ass_core"/>
</dbReference>
<dbReference type="InterPro" id="IPR027417">
    <property type="entry name" value="P-loop_NTPase"/>
</dbReference>
<accession>A0ABS7FYB1</accession>
<evidence type="ECO:0000256" key="6">
    <source>
        <dbReference type="ARBA" id="ARBA00022801"/>
    </source>
</evidence>
<keyword evidence="6" id="KW-0378">Hydrolase</keyword>
<dbReference type="Gene3D" id="1.10.3210.30">
    <property type="match status" value="1"/>
</dbReference>
<dbReference type="Proteomes" id="UP000774570">
    <property type="component" value="Unassembled WGS sequence"/>
</dbReference>
<evidence type="ECO:0000256" key="8">
    <source>
        <dbReference type="ARBA" id="ARBA00022840"/>
    </source>
</evidence>
<dbReference type="InterPro" id="IPR006483">
    <property type="entry name" value="CRISPR-assoc_Cas3_HD"/>
</dbReference>
<dbReference type="Pfam" id="PF22590">
    <property type="entry name" value="Cas3-like_C_2"/>
    <property type="match status" value="1"/>
</dbReference>
<dbReference type="InterPro" id="IPR041372">
    <property type="entry name" value="Cas3_C"/>
</dbReference>
<evidence type="ECO:0000313" key="12">
    <source>
        <dbReference type="Proteomes" id="UP000774570"/>
    </source>
</evidence>
<protein>
    <submittedName>
        <fullName evidence="11">CRISPR-associated helicase Cas3</fullName>
    </submittedName>
</protein>
<dbReference type="SUPFAM" id="SSF52540">
    <property type="entry name" value="P-loop containing nucleoside triphosphate hydrolases"/>
    <property type="match status" value="1"/>
</dbReference>
<dbReference type="InterPro" id="IPR038257">
    <property type="entry name" value="CRISPR-assoc_Cas3_HD_sf"/>
</dbReference>
<dbReference type="Gene3D" id="3.40.50.300">
    <property type="entry name" value="P-loop containing nucleotide triphosphate hydrolases"/>
    <property type="match status" value="2"/>
</dbReference>
<keyword evidence="12" id="KW-1185">Reference proteome</keyword>
<proteinExistence type="inferred from homology"/>
<keyword evidence="3" id="KW-0540">Nuclease</keyword>
<dbReference type="RefSeq" id="WP_220167657.1">
    <property type="nucleotide sequence ID" value="NZ_JAIBOA010000011.1"/>
</dbReference>
<evidence type="ECO:0000256" key="1">
    <source>
        <dbReference type="ARBA" id="ARBA00006847"/>
    </source>
</evidence>
<evidence type="ECO:0000256" key="4">
    <source>
        <dbReference type="ARBA" id="ARBA00022723"/>
    </source>
</evidence>
<dbReference type="InterPro" id="IPR054712">
    <property type="entry name" value="Cas3-like_dom"/>
</dbReference>
<gene>
    <name evidence="11" type="primary">cas3</name>
    <name evidence="11" type="ORF">K1Y72_18770</name>
</gene>
<reference evidence="11 12" key="1">
    <citation type="submission" date="2021-07" db="EMBL/GenBank/DDBJ databases">
        <title>Actinomadura sp. PM05-2 isolated from lichen.</title>
        <authorList>
            <person name="Somphong A."/>
            <person name="Phongsopitanun W."/>
            <person name="Tanasupawat S."/>
            <person name="Peongsungnone V."/>
        </authorList>
    </citation>
    <scope>NUCLEOTIDE SEQUENCE [LARGE SCALE GENOMIC DNA]</scope>
    <source>
        <strain evidence="11 12">PM05-2</strain>
    </source>
</reference>
<evidence type="ECO:0000256" key="9">
    <source>
        <dbReference type="ARBA" id="ARBA00023118"/>
    </source>
</evidence>
<evidence type="ECO:0000256" key="7">
    <source>
        <dbReference type="ARBA" id="ARBA00022806"/>
    </source>
</evidence>
<dbReference type="NCBIfam" id="TIGR01596">
    <property type="entry name" value="cas3_HD"/>
    <property type="match status" value="1"/>
</dbReference>